<dbReference type="GO" id="GO:0005975">
    <property type="term" value="P:carbohydrate metabolic process"/>
    <property type="evidence" value="ECO:0007669"/>
    <property type="project" value="InterPro"/>
</dbReference>
<evidence type="ECO:0000256" key="4">
    <source>
        <dbReference type="ARBA" id="ARBA00022801"/>
    </source>
</evidence>
<name>A0A9P5HB91_9HYPO</name>
<evidence type="ECO:0000313" key="10">
    <source>
        <dbReference type="Proteomes" id="UP000722485"/>
    </source>
</evidence>
<evidence type="ECO:0000256" key="6">
    <source>
        <dbReference type="ARBA" id="ARBA00023285"/>
    </source>
</evidence>
<evidence type="ECO:0000256" key="2">
    <source>
        <dbReference type="ARBA" id="ARBA00022723"/>
    </source>
</evidence>
<evidence type="ECO:0000256" key="5">
    <source>
        <dbReference type="ARBA" id="ARBA00023277"/>
    </source>
</evidence>
<proteinExistence type="predicted"/>
<organism evidence="9 10">
    <name type="scientific">Cylindrodendrum hubeiense</name>
    <dbReference type="NCBI Taxonomy" id="595255"/>
    <lineage>
        <taxon>Eukaryota</taxon>
        <taxon>Fungi</taxon>
        <taxon>Dikarya</taxon>
        <taxon>Ascomycota</taxon>
        <taxon>Pezizomycotina</taxon>
        <taxon>Sordariomycetes</taxon>
        <taxon>Hypocreomycetidae</taxon>
        <taxon>Hypocreales</taxon>
        <taxon>Nectriaceae</taxon>
        <taxon>Cylindrodendrum</taxon>
    </lineage>
</organism>
<keyword evidence="2" id="KW-0479">Metal-binding</keyword>
<evidence type="ECO:0000256" key="3">
    <source>
        <dbReference type="ARBA" id="ARBA00022729"/>
    </source>
</evidence>
<protein>
    <recommendedName>
        <fullName evidence="8">NodB homology domain-containing protein</fullName>
    </recommendedName>
</protein>
<sequence>MFIRYLISALIVGVTASPVADPHQRRQAVPIGSAIFSCTTGNTVALTFDDGPFAYTNQLLDTLAEAGIRATFFLNGDNWASIYDYTSTVQRMVADGHQIGSHTWDHPDLTTLDASGIESEMTQLESAFLDILGYFPTYMRPPFFSYNDQVLQTVGSLGYHVIIADIDTLDWENDSPEAIGESIRLFTEDLDAGGSIALAHDVHEQTVLTLAPAMIAAIQERGLQAATVGECLGDPESNWYRTSR</sequence>
<dbReference type="SUPFAM" id="SSF88713">
    <property type="entry name" value="Glycoside hydrolase/deacetylase"/>
    <property type="match status" value="1"/>
</dbReference>
<dbReference type="Pfam" id="PF01522">
    <property type="entry name" value="Polysacc_deac_1"/>
    <property type="match status" value="1"/>
</dbReference>
<keyword evidence="10" id="KW-1185">Reference proteome</keyword>
<dbReference type="EMBL" id="JAANBB010000146">
    <property type="protein sequence ID" value="KAF7548498.1"/>
    <property type="molecule type" value="Genomic_DNA"/>
</dbReference>
<dbReference type="AlphaFoldDB" id="A0A9P5HB91"/>
<dbReference type="CDD" id="cd10951">
    <property type="entry name" value="CE4_ClCDA_like"/>
    <property type="match status" value="1"/>
</dbReference>
<evidence type="ECO:0000256" key="7">
    <source>
        <dbReference type="SAM" id="SignalP"/>
    </source>
</evidence>
<dbReference type="PANTHER" id="PTHR46471:SF2">
    <property type="entry name" value="CHITIN DEACETYLASE-RELATED"/>
    <property type="match status" value="1"/>
</dbReference>
<dbReference type="GO" id="GO:0016810">
    <property type="term" value="F:hydrolase activity, acting on carbon-nitrogen (but not peptide) bonds"/>
    <property type="evidence" value="ECO:0007669"/>
    <property type="project" value="InterPro"/>
</dbReference>
<dbReference type="OrthoDB" id="407355at2759"/>
<dbReference type="Proteomes" id="UP000722485">
    <property type="component" value="Unassembled WGS sequence"/>
</dbReference>
<accession>A0A9P5HB91</accession>
<dbReference type="PROSITE" id="PS51677">
    <property type="entry name" value="NODB"/>
    <property type="match status" value="1"/>
</dbReference>
<feature type="signal peptide" evidence="7">
    <location>
        <begin position="1"/>
        <end position="16"/>
    </location>
</feature>
<keyword evidence="6" id="KW-0170">Cobalt</keyword>
<keyword evidence="3 7" id="KW-0732">Signal</keyword>
<dbReference type="GO" id="GO:0046872">
    <property type="term" value="F:metal ion binding"/>
    <property type="evidence" value="ECO:0007669"/>
    <property type="project" value="UniProtKB-KW"/>
</dbReference>
<comment type="caution">
    <text evidence="9">The sequence shown here is derived from an EMBL/GenBank/DDBJ whole genome shotgun (WGS) entry which is preliminary data.</text>
</comment>
<gene>
    <name evidence="9" type="ORF">G7Z17_g7003</name>
</gene>
<feature type="chain" id="PRO_5040300942" description="NodB homology domain-containing protein" evidence="7">
    <location>
        <begin position="17"/>
        <end position="244"/>
    </location>
</feature>
<evidence type="ECO:0000313" key="9">
    <source>
        <dbReference type="EMBL" id="KAF7548498.1"/>
    </source>
</evidence>
<evidence type="ECO:0000256" key="1">
    <source>
        <dbReference type="ARBA" id="ARBA00001941"/>
    </source>
</evidence>
<evidence type="ECO:0000259" key="8">
    <source>
        <dbReference type="PROSITE" id="PS51677"/>
    </source>
</evidence>
<dbReference type="PANTHER" id="PTHR46471">
    <property type="entry name" value="CHITIN DEACETYLASE"/>
    <property type="match status" value="1"/>
</dbReference>
<dbReference type="Gene3D" id="3.20.20.370">
    <property type="entry name" value="Glycoside hydrolase/deacetylase"/>
    <property type="match status" value="1"/>
</dbReference>
<dbReference type="InterPro" id="IPR011330">
    <property type="entry name" value="Glyco_hydro/deAcase_b/a-brl"/>
</dbReference>
<comment type="cofactor">
    <cofactor evidence="1">
        <name>Co(2+)</name>
        <dbReference type="ChEBI" id="CHEBI:48828"/>
    </cofactor>
</comment>
<feature type="domain" description="NodB homology" evidence="8">
    <location>
        <begin position="42"/>
        <end position="226"/>
    </location>
</feature>
<keyword evidence="4" id="KW-0378">Hydrolase</keyword>
<reference evidence="9" key="1">
    <citation type="submission" date="2020-03" db="EMBL/GenBank/DDBJ databases">
        <title>Draft Genome Sequence of Cylindrodendrum hubeiense.</title>
        <authorList>
            <person name="Buettner E."/>
            <person name="Kellner H."/>
        </authorList>
    </citation>
    <scope>NUCLEOTIDE SEQUENCE</scope>
    <source>
        <strain evidence="9">IHI 201604</strain>
    </source>
</reference>
<dbReference type="InterPro" id="IPR002509">
    <property type="entry name" value="NODB_dom"/>
</dbReference>
<keyword evidence="5" id="KW-0119">Carbohydrate metabolism</keyword>